<proteinExistence type="predicted"/>
<name>A0A4Y7PKD2_9AGAM</name>
<accession>A0A4Y7PKD2</accession>
<evidence type="ECO:0000313" key="2">
    <source>
        <dbReference type="Proteomes" id="UP000294933"/>
    </source>
</evidence>
<protein>
    <submittedName>
        <fullName evidence="1">Uncharacterized protein</fullName>
    </submittedName>
</protein>
<organism evidence="1 2">
    <name type="scientific">Rickenella mellea</name>
    <dbReference type="NCBI Taxonomy" id="50990"/>
    <lineage>
        <taxon>Eukaryota</taxon>
        <taxon>Fungi</taxon>
        <taxon>Dikarya</taxon>
        <taxon>Basidiomycota</taxon>
        <taxon>Agaricomycotina</taxon>
        <taxon>Agaricomycetes</taxon>
        <taxon>Hymenochaetales</taxon>
        <taxon>Rickenellaceae</taxon>
        <taxon>Rickenella</taxon>
    </lineage>
</organism>
<dbReference type="EMBL" id="ML170273">
    <property type="protein sequence ID" value="TDL15496.1"/>
    <property type="molecule type" value="Genomic_DNA"/>
</dbReference>
<dbReference type="Proteomes" id="UP000294933">
    <property type="component" value="Unassembled WGS sequence"/>
</dbReference>
<gene>
    <name evidence="1" type="ORF">BD410DRAFT_107398</name>
</gene>
<reference evidence="1 2" key="1">
    <citation type="submission" date="2018-06" db="EMBL/GenBank/DDBJ databases">
        <title>A transcriptomic atlas of mushroom development highlights an independent origin of complex multicellularity.</title>
        <authorList>
            <consortium name="DOE Joint Genome Institute"/>
            <person name="Krizsan K."/>
            <person name="Almasi E."/>
            <person name="Merenyi Z."/>
            <person name="Sahu N."/>
            <person name="Viragh M."/>
            <person name="Koszo T."/>
            <person name="Mondo S."/>
            <person name="Kiss B."/>
            <person name="Balint B."/>
            <person name="Kues U."/>
            <person name="Barry K."/>
            <person name="Hegedus J.C."/>
            <person name="Henrissat B."/>
            <person name="Johnson J."/>
            <person name="Lipzen A."/>
            <person name="Ohm R."/>
            <person name="Nagy I."/>
            <person name="Pangilinan J."/>
            <person name="Yan J."/>
            <person name="Xiong Y."/>
            <person name="Grigoriev I.V."/>
            <person name="Hibbett D.S."/>
            <person name="Nagy L.G."/>
        </authorList>
    </citation>
    <scope>NUCLEOTIDE SEQUENCE [LARGE SCALE GENOMIC DNA]</scope>
    <source>
        <strain evidence="1 2">SZMC22713</strain>
    </source>
</reference>
<keyword evidence="2" id="KW-1185">Reference proteome</keyword>
<dbReference type="VEuPathDB" id="FungiDB:BD410DRAFT_107398"/>
<dbReference type="AlphaFoldDB" id="A0A4Y7PKD2"/>
<sequence length="197" mass="21007">MSLTLRLEELNHFRVSADLGSGDGRISLALKSSTPEMHYTPSSATGVLIHFETVVVNGRTTFNVFTSDESANGTRISASATPADVMDPSVTVAQACNIGTSHLDFQFEGNVNADETASPPSYYSSVYTLNIAEQPGLVGLDSSAPSIFEAANFSTPVAHQSHPSIDTVMLPNDFNILTASMHQEDELPQELELVAGM</sequence>
<evidence type="ECO:0000313" key="1">
    <source>
        <dbReference type="EMBL" id="TDL15496.1"/>
    </source>
</evidence>